<dbReference type="EMBL" id="CP002547">
    <property type="protein sequence ID" value="ADY56665.1"/>
    <property type="molecule type" value="Genomic_DNA"/>
</dbReference>
<proteinExistence type="predicted"/>
<reference evidence="3 4" key="1">
    <citation type="journal article" date="2011" name="Stand. Genomic Sci.">
        <title>Complete genome sequence of Syntrophobotulus glycolicus type strain (FlGlyR).</title>
        <authorList>
            <person name="Han C."/>
            <person name="Mwirichia R."/>
            <person name="Chertkov O."/>
            <person name="Held B."/>
            <person name="Lapidus A."/>
            <person name="Nolan M."/>
            <person name="Lucas S."/>
            <person name="Hammon N."/>
            <person name="Deshpande S."/>
            <person name="Cheng J.F."/>
            <person name="Tapia R."/>
            <person name="Goodwin L."/>
            <person name="Pitluck S."/>
            <person name="Huntemann M."/>
            <person name="Liolios K."/>
            <person name="Ivanova N."/>
            <person name="Pagani I."/>
            <person name="Mavromatis K."/>
            <person name="Ovchinikova G."/>
            <person name="Pati A."/>
            <person name="Chen A."/>
            <person name="Palaniappan K."/>
            <person name="Land M."/>
            <person name="Hauser L."/>
            <person name="Brambilla E.M."/>
            <person name="Rohde M."/>
            <person name="Spring S."/>
            <person name="Sikorski J."/>
            <person name="Goker M."/>
            <person name="Woyke T."/>
            <person name="Bristow J."/>
            <person name="Eisen J.A."/>
            <person name="Markowitz V."/>
            <person name="Hugenholtz P."/>
            <person name="Kyrpides N.C."/>
            <person name="Klenk H.P."/>
            <person name="Detter J.C."/>
        </authorList>
    </citation>
    <scope>NUCLEOTIDE SEQUENCE [LARGE SCALE GENOMIC DNA]</scope>
    <source>
        <strain evidence="4">DSM 8271 / FlGlyR</strain>
    </source>
</reference>
<dbReference type="GO" id="GO:0009847">
    <property type="term" value="P:spore germination"/>
    <property type="evidence" value="ECO:0007669"/>
    <property type="project" value="InterPro"/>
</dbReference>
<name>F0SUU9_SYNGF</name>
<protein>
    <submittedName>
        <fullName evidence="3">Propeptide PepSY amd peptidase M4</fullName>
    </submittedName>
</protein>
<accession>F0SUU9</accession>
<keyword evidence="4" id="KW-1185">Reference proteome</keyword>
<dbReference type="AlphaFoldDB" id="F0SUU9"/>
<feature type="domain" description="Sporulation protein YpeB PepSY1 and PepSY2" evidence="1">
    <location>
        <begin position="198"/>
        <end position="382"/>
    </location>
</feature>
<dbReference type="InterPro" id="IPR014239">
    <property type="entry name" value="YpeB_PepSY1-2"/>
</dbReference>
<dbReference type="InterPro" id="IPR048402">
    <property type="entry name" value="YpeB_N"/>
</dbReference>
<dbReference type="KEGG" id="sgy:Sgly_2378"/>
<dbReference type="OrthoDB" id="2372097at2"/>
<dbReference type="Proteomes" id="UP000007488">
    <property type="component" value="Chromosome"/>
</dbReference>
<dbReference type="eggNOG" id="COG2959">
    <property type="taxonomic scope" value="Bacteria"/>
</dbReference>
<dbReference type="Pfam" id="PF14620">
    <property type="entry name" value="YPEB_PepSY1-2"/>
    <property type="match status" value="1"/>
</dbReference>
<organism evidence="3 4">
    <name type="scientific">Syntrophobotulus glycolicus (strain DSM 8271 / FlGlyR)</name>
    <dbReference type="NCBI Taxonomy" id="645991"/>
    <lineage>
        <taxon>Bacteria</taxon>
        <taxon>Bacillati</taxon>
        <taxon>Bacillota</taxon>
        <taxon>Clostridia</taxon>
        <taxon>Eubacteriales</taxon>
        <taxon>Desulfitobacteriaceae</taxon>
        <taxon>Syntrophobotulus</taxon>
    </lineage>
</organism>
<dbReference type="Pfam" id="PF20769">
    <property type="entry name" value="YPEB_N"/>
    <property type="match status" value="1"/>
</dbReference>
<dbReference type="RefSeq" id="WP_013625530.1">
    <property type="nucleotide sequence ID" value="NC_015172.1"/>
</dbReference>
<dbReference type="STRING" id="645991.Sgly_2378"/>
<evidence type="ECO:0000313" key="3">
    <source>
        <dbReference type="EMBL" id="ADY56665.1"/>
    </source>
</evidence>
<dbReference type="HOGENOM" id="CLU_045803_0_0_9"/>
<gene>
    <name evidence="3" type="ordered locus">Sgly_2378</name>
</gene>
<sequence>MRNKNYLITVLGVLLGLSLIWGLVEQRNNAQLKLASENEYHRSFSDFAATLDNLETNLSKSSAASTPTQQVLYLSQSWQQSQTAVKDLSSLPSEQFGIGYTHDFINQISEYTQVLTQEAAKGTKITSAQLKTLDEMHERLLAVNSKIQDIASRITSENLAWIDDEKTAQKTASSSSQAIPTVAETNEDEAPVAASSVQGSLKNLDSSLQKLPPFSYEGQTDSHYVTTPLGLGDKTITLDQSKETAVRFFKIVGCSSDKIKNTGTSSGPFAGFIWNDSDSTIDVCKKGGAVTIFRNERALGVRQLDTDTARSKALQTLKELGYDLTITSTEDFGSYLQLSAVNHQKDILLYPDKVKLTVATDTGQIISLDSTAYWAYRHDRELVPALTVQQAQAVLRSDIKVKESHLAVIAQQGNKEVFCYEFKGVLNDEEYLIYINTQNGREEKIMRILRTPRGEYTQ</sequence>
<reference evidence="4" key="2">
    <citation type="submission" date="2011-02" db="EMBL/GenBank/DDBJ databases">
        <title>The complete genome of Syntrophobotulus glycolicus DSM 8271.</title>
        <authorList>
            <person name="Lucas S."/>
            <person name="Copeland A."/>
            <person name="Lapidus A."/>
            <person name="Bruce D."/>
            <person name="Goodwin L."/>
            <person name="Pitluck S."/>
            <person name="Kyrpides N."/>
            <person name="Mavromatis K."/>
            <person name="Pagani I."/>
            <person name="Ivanova N."/>
            <person name="Mikhailova N."/>
            <person name="Chertkov O."/>
            <person name="Held B."/>
            <person name="Detter J.C."/>
            <person name="Tapia R."/>
            <person name="Han C."/>
            <person name="Land M."/>
            <person name="Hauser L."/>
            <person name="Markowitz V."/>
            <person name="Cheng J.-F."/>
            <person name="Hugenholtz P."/>
            <person name="Woyke T."/>
            <person name="Wu D."/>
            <person name="Spring S."/>
            <person name="Schroeder M."/>
            <person name="Brambilla E."/>
            <person name="Klenk H.-P."/>
            <person name="Eisen J.A."/>
        </authorList>
    </citation>
    <scope>NUCLEOTIDE SEQUENCE [LARGE SCALE GENOMIC DNA]</scope>
    <source>
        <strain evidence="4">DSM 8271 / FlGlyR</strain>
    </source>
</reference>
<evidence type="ECO:0000259" key="2">
    <source>
        <dbReference type="Pfam" id="PF20769"/>
    </source>
</evidence>
<evidence type="ECO:0000259" key="1">
    <source>
        <dbReference type="Pfam" id="PF14620"/>
    </source>
</evidence>
<feature type="domain" description="Sporulation protein YpeB N-terminal" evidence="2">
    <location>
        <begin position="29"/>
        <end position="162"/>
    </location>
</feature>
<evidence type="ECO:0000313" key="4">
    <source>
        <dbReference type="Proteomes" id="UP000007488"/>
    </source>
</evidence>